<evidence type="ECO:0000259" key="1">
    <source>
        <dbReference type="Pfam" id="PF13712"/>
    </source>
</evidence>
<reference evidence="3" key="1">
    <citation type="journal article" date="2014" name="FEMS Microbiol. Lett.">
        <title>Draft Genomic DNA Sequence of the Facultatively Methylotrophic Bacterium Acidomonas methanolica type strain MB58.</title>
        <authorList>
            <person name="Higashiura N."/>
            <person name="Hadano H."/>
            <person name="Hirakawa H."/>
            <person name="Matsutani M."/>
            <person name="Takabe S."/>
            <person name="Matsushita K."/>
            <person name="Azuma Y."/>
        </authorList>
    </citation>
    <scope>NUCLEOTIDE SEQUENCE [LARGE SCALE GENOMIC DNA]</scope>
    <source>
        <strain evidence="3">MB58</strain>
    </source>
</reference>
<dbReference type="Proteomes" id="UP000019760">
    <property type="component" value="Unassembled WGS sequence"/>
</dbReference>
<organism evidence="2 3">
    <name type="scientific">Acidomonas methanolica NBRC 104435</name>
    <dbReference type="NCBI Taxonomy" id="1231351"/>
    <lineage>
        <taxon>Bacteria</taxon>
        <taxon>Pseudomonadati</taxon>
        <taxon>Pseudomonadota</taxon>
        <taxon>Alphaproteobacteria</taxon>
        <taxon>Acetobacterales</taxon>
        <taxon>Acetobacteraceae</taxon>
        <taxon>Acidomonas</taxon>
    </lineage>
</organism>
<dbReference type="GO" id="GO:0016740">
    <property type="term" value="F:transferase activity"/>
    <property type="evidence" value="ECO:0007669"/>
    <property type="project" value="UniProtKB-KW"/>
</dbReference>
<keyword evidence="2" id="KW-0808">Transferase</keyword>
<comment type="caution">
    <text evidence="2">The sequence shown here is derived from an EMBL/GenBank/DDBJ whole genome shotgun (WGS) entry which is preliminary data.</text>
</comment>
<dbReference type="InterPro" id="IPR059123">
    <property type="entry name" value="StrF_dom"/>
</dbReference>
<dbReference type="Gene3D" id="3.90.550.10">
    <property type="entry name" value="Spore Coat Polysaccharide Biosynthesis Protein SpsA, Chain A"/>
    <property type="match status" value="1"/>
</dbReference>
<reference evidence="2 3" key="2">
    <citation type="journal article" date="2014" name="FEMS Microbiol. Lett.">
        <title>Draft genomic DNA sequence of the facultatively methylotrophic bacterium Acidomonas methanolica type strain MB58.</title>
        <authorList>
            <person name="Higashiura N."/>
            <person name="Hadano H."/>
            <person name="Hirakawa H."/>
            <person name="Matsutani M."/>
            <person name="Takabe S."/>
            <person name="Matsushita K."/>
            <person name="Azuma Y."/>
        </authorList>
    </citation>
    <scope>NUCLEOTIDE SEQUENCE [LARGE SCALE GENOMIC DNA]</scope>
    <source>
        <strain evidence="2 3">MB58</strain>
    </source>
</reference>
<evidence type="ECO:0000313" key="3">
    <source>
        <dbReference type="Proteomes" id="UP000019760"/>
    </source>
</evidence>
<dbReference type="SUPFAM" id="SSF53448">
    <property type="entry name" value="Nucleotide-diphospho-sugar transferases"/>
    <property type="match status" value="1"/>
</dbReference>
<proteinExistence type="predicted"/>
<accession>A0A023D792</accession>
<sequence length="376" mass="41519">MSYRLLHHDHDFNYAVVNNVAARQSDSEILIFLNDDIEFHDQYWLPDMLGLLQLPRAGAVGALLLYPDETIQHAGCLIGMNGGVGHIGVGLPKDTSVGQGVVTAQREVSAVTGACMAIRREVFVTAGLFDENFPLSFNDVALCLALRDMGYTNYITTRSRITHHEARSRGYDDTSRKYQINREHFLHARTCYPGLREIDPYYNPNLELSQPYMGFAPLSHAQMTFAFRARTSGCLVLIAQRSDYDPTVFPVVDSLARAAAAGSIRVLVAGEHETRFSQRCRTVAPTNMVGSADLAAMRSALLDAHESTLILDLRLLEVMEGIPPSLPLLGLAVQDGKTFLVDLFGRRIAQHEARGHVSTDIADLIERAGYSSQEKA</sequence>
<keyword evidence="3" id="KW-1185">Reference proteome</keyword>
<dbReference type="Pfam" id="PF13712">
    <property type="entry name" value="Glyco_tranf_2_5"/>
    <property type="match status" value="1"/>
</dbReference>
<dbReference type="AlphaFoldDB" id="A0A023D792"/>
<name>A0A023D792_ACIMT</name>
<evidence type="ECO:0000313" key="2">
    <source>
        <dbReference type="EMBL" id="GAJ29964.1"/>
    </source>
</evidence>
<dbReference type="InterPro" id="IPR029044">
    <property type="entry name" value="Nucleotide-diphossugar_trans"/>
</dbReference>
<dbReference type="PANTHER" id="PTHR43179:SF7">
    <property type="entry name" value="RHAMNOSYLTRANSFERASE WBBL"/>
    <property type="match status" value="1"/>
</dbReference>
<dbReference type="PANTHER" id="PTHR43179">
    <property type="entry name" value="RHAMNOSYLTRANSFERASE WBBL"/>
    <property type="match status" value="1"/>
</dbReference>
<dbReference type="EMBL" id="BAND01000089">
    <property type="protein sequence ID" value="GAJ29964.1"/>
    <property type="molecule type" value="Genomic_DNA"/>
</dbReference>
<protein>
    <submittedName>
        <fullName evidence="2">Glycosyl transferase family 2</fullName>
    </submittedName>
</protein>
<feature type="domain" description="Streptomycin biosynthesis protein StrF" evidence="1">
    <location>
        <begin position="13"/>
        <end position="175"/>
    </location>
</feature>
<gene>
    <name evidence="2" type="ORF">Amme_089_005</name>
</gene>